<gene>
    <name evidence="2" type="ORF">CFOL_v3_04079</name>
</gene>
<sequence>CFVMCIFFVGHCCSLNDITIGTVRTGQEVRGVPEWRVTVYNTCHCTIKQVKLRCQGFKSAEAVDPKILLPQGDLCLVNNGLPLTASSSVSFSYAWDPPFVMFPSFFVTVNC</sequence>
<dbReference type="PANTHER" id="PTHR33184">
    <property type="entry name" value="PROTEIN TAPETUM DETERMINANT 1-LIKE-RELATED"/>
    <property type="match status" value="1"/>
</dbReference>
<dbReference type="STRING" id="3775.A0A1Q3AXV1"/>
<evidence type="ECO:0000256" key="1">
    <source>
        <dbReference type="ARBA" id="ARBA00022729"/>
    </source>
</evidence>
<feature type="non-terminal residue" evidence="2">
    <location>
        <position position="1"/>
    </location>
</feature>
<reference evidence="3" key="1">
    <citation type="submission" date="2016-04" db="EMBL/GenBank/DDBJ databases">
        <title>Cephalotus genome sequencing.</title>
        <authorList>
            <person name="Fukushima K."/>
            <person name="Hasebe M."/>
            <person name="Fang X."/>
        </authorList>
    </citation>
    <scope>NUCLEOTIDE SEQUENCE [LARGE SCALE GENOMIC DNA]</scope>
    <source>
        <strain evidence="3">cv. St1</strain>
    </source>
</reference>
<dbReference type="OrthoDB" id="600752at2759"/>
<dbReference type="InterPro" id="IPR040361">
    <property type="entry name" value="TPD1"/>
</dbReference>
<protein>
    <submittedName>
        <fullName evidence="2">Uncharacterized protein</fullName>
    </submittedName>
</protein>
<dbReference type="Pfam" id="PF24068">
    <property type="entry name" value="TPD1_C"/>
    <property type="match status" value="1"/>
</dbReference>
<proteinExistence type="predicted"/>
<comment type="caution">
    <text evidence="2">The sequence shown here is derived from an EMBL/GenBank/DDBJ whole genome shotgun (WGS) entry which is preliminary data.</text>
</comment>
<evidence type="ECO:0000313" key="3">
    <source>
        <dbReference type="Proteomes" id="UP000187406"/>
    </source>
</evidence>
<dbReference type="EMBL" id="BDDD01000156">
    <property type="protein sequence ID" value="GAV60549.1"/>
    <property type="molecule type" value="Genomic_DNA"/>
</dbReference>
<keyword evidence="3" id="KW-1185">Reference proteome</keyword>
<dbReference type="PANTHER" id="PTHR33184:SF11">
    <property type="entry name" value="BETA-1,3-N-ACETYLGLUCOSAMINYLTRANSFERASE FAMILY PROTEIN"/>
    <property type="match status" value="1"/>
</dbReference>
<dbReference type="Proteomes" id="UP000187406">
    <property type="component" value="Unassembled WGS sequence"/>
</dbReference>
<keyword evidence="1" id="KW-0732">Signal</keyword>
<dbReference type="AlphaFoldDB" id="A0A1Q3AXV1"/>
<name>A0A1Q3AXV1_CEPFO</name>
<accession>A0A1Q3AXV1</accession>
<dbReference type="GO" id="GO:0001709">
    <property type="term" value="P:cell fate determination"/>
    <property type="evidence" value="ECO:0007669"/>
    <property type="project" value="TreeGrafter"/>
</dbReference>
<organism evidence="2 3">
    <name type="scientific">Cephalotus follicularis</name>
    <name type="common">Albany pitcher plant</name>
    <dbReference type="NCBI Taxonomy" id="3775"/>
    <lineage>
        <taxon>Eukaryota</taxon>
        <taxon>Viridiplantae</taxon>
        <taxon>Streptophyta</taxon>
        <taxon>Embryophyta</taxon>
        <taxon>Tracheophyta</taxon>
        <taxon>Spermatophyta</taxon>
        <taxon>Magnoliopsida</taxon>
        <taxon>eudicotyledons</taxon>
        <taxon>Gunneridae</taxon>
        <taxon>Pentapetalae</taxon>
        <taxon>rosids</taxon>
        <taxon>fabids</taxon>
        <taxon>Oxalidales</taxon>
        <taxon>Cephalotaceae</taxon>
        <taxon>Cephalotus</taxon>
    </lineage>
</organism>
<dbReference type="InParanoid" id="A0A1Q3AXV1"/>
<evidence type="ECO:0000313" key="2">
    <source>
        <dbReference type="EMBL" id="GAV60549.1"/>
    </source>
</evidence>